<dbReference type="GeneID" id="63921651"/>
<evidence type="ECO:0000313" key="2">
    <source>
        <dbReference type="Proteomes" id="UP000030672"/>
    </source>
</evidence>
<protein>
    <submittedName>
        <fullName evidence="1">Uncharacterized protein</fullName>
    </submittedName>
</protein>
<dbReference type="Gene3D" id="3.40.50.720">
    <property type="entry name" value="NAD(P)-binding Rossmann-like Domain"/>
    <property type="match status" value="1"/>
</dbReference>
<dbReference type="RefSeq" id="XP_040878946.1">
    <property type="nucleotide sequence ID" value="XM_041028278.1"/>
</dbReference>
<reference evidence="1 2" key="1">
    <citation type="journal article" date="2014" name="BMC Genomics">
        <title>Genome sequencing of four Aureobasidium pullulans varieties: biotechnological potential, stress tolerance, and description of new species.</title>
        <authorList>
            <person name="Gostin Ar C."/>
            <person name="Ohm R.A."/>
            <person name="Kogej T."/>
            <person name="Sonjak S."/>
            <person name="Turk M."/>
            <person name="Zajc J."/>
            <person name="Zalar P."/>
            <person name="Grube M."/>
            <person name="Sun H."/>
            <person name="Han J."/>
            <person name="Sharma A."/>
            <person name="Chiniquy J."/>
            <person name="Ngan C.Y."/>
            <person name="Lipzen A."/>
            <person name="Barry K."/>
            <person name="Grigoriev I.V."/>
            <person name="Gunde-Cimerman N."/>
        </authorList>
    </citation>
    <scope>NUCLEOTIDE SEQUENCE [LARGE SCALE GENOMIC DNA]</scope>
    <source>
        <strain evidence="1 2">CBS 110374</strain>
    </source>
</reference>
<dbReference type="AlphaFoldDB" id="A0A074VN12"/>
<sequence length="101" mass="10863">MLAKHAIADITLRWATPLLKQELLYLSQAEQQSNHPSVKPKRRIFINGGSGLTDTFGTQLAVAADHAGTSSCSGCDAGLRQPLGAEIIDHTKGTLLQELRI</sequence>
<proteinExistence type="predicted"/>
<name>A0A074VN12_AURM1</name>
<dbReference type="EMBL" id="KL584836">
    <property type="protein sequence ID" value="KEQ61923.1"/>
    <property type="molecule type" value="Genomic_DNA"/>
</dbReference>
<organism evidence="1 2">
    <name type="scientific">Aureobasidium melanogenum (strain CBS 110374)</name>
    <name type="common">Aureobasidium pullulans var. melanogenum</name>
    <dbReference type="NCBI Taxonomy" id="1043003"/>
    <lineage>
        <taxon>Eukaryota</taxon>
        <taxon>Fungi</taxon>
        <taxon>Dikarya</taxon>
        <taxon>Ascomycota</taxon>
        <taxon>Pezizomycotina</taxon>
        <taxon>Dothideomycetes</taxon>
        <taxon>Dothideomycetidae</taxon>
        <taxon>Dothideales</taxon>
        <taxon>Saccotheciaceae</taxon>
        <taxon>Aureobasidium</taxon>
    </lineage>
</organism>
<gene>
    <name evidence="1" type="ORF">M437DRAFT_85362</name>
</gene>
<accession>A0A074VN12</accession>
<dbReference type="HOGENOM" id="CLU_2291135_0_0_1"/>
<dbReference type="Proteomes" id="UP000030672">
    <property type="component" value="Unassembled WGS sequence"/>
</dbReference>
<evidence type="ECO:0000313" key="1">
    <source>
        <dbReference type="EMBL" id="KEQ61923.1"/>
    </source>
</evidence>
<keyword evidence="2" id="KW-1185">Reference proteome</keyword>